<keyword evidence="7" id="KW-0732">Signal</keyword>
<feature type="domain" description="HTH luxR-type" evidence="8">
    <location>
        <begin position="217"/>
        <end position="282"/>
    </location>
</feature>
<evidence type="ECO:0000256" key="2">
    <source>
        <dbReference type="ARBA" id="ARBA00023015"/>
    </source>
</evidence>
<dbReference type="RefSeq" id="WP_120042251.1">
    <property type="nucleotide sequence ID" value="NZ_QZFU01000020.1"/>
</dbReference>
<dbReference type="AlphaFoldDB" id="A0A3A4KHM1"/>
<keyword evidence="3 10" id="KW-0238">DNA-binding</keyword>
<dbReference type="PANTHER" id="PTHR43214:SF24">
    <property type="entry name" value="TRANSCRIPTIONAL REGULATORY PROTEIN NARL-RELATED"/>
    <property type="match status" value="1"/>
</dbReference>
<proteinExistence type="predicted"/>
<accession>A0A3A4KHM1</accession>
<dbReference type="InterPro" id="IPR001789">
    <property type="entry name" value="Sig_transdc_resp-reg_receiver"/>
</dbReference>
<dbReference type="InterPro" id="IPR000792">
    <property type="entry name" value="Tscrpt_reg_LuxR_C"/>
</dbReference>
<dbReference type="CDD" id="cd17535">
    <property type="entry name" value="REC_NarL-like"/>
    <property type="match status" value="1"/>
</dbReference>
<evidence type="ECO:0000256" key="1">
    <source>
        <dbReference type="ARBA" id="ARBA00022553"/>
    </source>
</evidence>
<feature type="region of interest" description="Disordered" evidence="6">
    <location>
        <begin position="43"/>
        <end position="64"/>
    </location>
</feature>
<dbReference type="CDD" id="cd06170">
    <property type="entry name" value="LuxR_C_like"/>
    <property type="match status" value="1"/>
</dbReference>
<evidence type="ECO:0000256" key="6">
    <source>
        <dbReference type="SAM" id="MobiDB-lite"/>
    </source>
</evidence>
<dbReference type="PANTHER" id="PTHR43214">
    <property type="entry name" value="TWO-COMPONENT RESPONSE REGULATOR"/>
    <property type="match status" value="1"/>
</dbReference>
<organism evidence="10 11">
    <name type="scientific">Nocardia panacis</name>
    <dbReference type="NCBI Taxonomy" id="2340916"/>
    <lineage>
        <taxon>Bacteria</taxon>
        <taxon>Bacillati</taxon>
        <taxon>Actinomycetota</taxon>
        <taxon>Actinomycetes</taxon>
        <taxon>Mycobacteriales</taxon>
        <taxon>Nocardiaceae</taxon>
        <taxon>Nocardia</taxon>
    </lineage>
</organism>
<dbReference type="GO" id="GO:0000160">
    <property type="term" value="P:phosphorelay signal transduction system"/>
    <property type="evidence" value="ECO:0007669"/>
    <property type="project" value="InterPro"/>
</dbReference>
<evidence type="ECO:0000256" key="7">
    <source>
        <dbReference type="SAM" id="SignalP"/>
    </source>
</evidence>
<evidence type="ECO:0000259" key="9">
    <source>
        <dbReference type="PROSITE" id="PS50110"/>
    </source>
</evidence>
<dbReference type="Pfam" id="PF00072">
    <property type="entry name" value="Response_reg"/>
    <property type="match status" value="1"/>
</dbReference>
<dbReference type="Proteomes" id="UP000266677">
    <property type="component" value="Unassembled WGS sequence"/>
</dbReference>
<dbReference type="SMART" id="SM00448">
    <property type="entry name" value="REC"/>
    <property type="match status" value="1"/>
</dbReference>
<feature type="signal peptide" evidence="7">
    <location>
        <begin position="1"/>
        <end position="28"/>
    </location>
</feature>
<feature type="modified residue" description="4-aspartylphosphate" evidence="5">
    <location>
        <position position="125"/>
    </location>
</feature>
<dbReference type="SUPFAM" id="SSF52172">
    <property type="entry name" value="CheY-like"/>
    <property type="match status" value="1"/>
</dbReference>
<keyword evidence="4" id="KW-0804">Transcription</keyword>
<dbReference type="SUPFAM" id="SSF46894">
    <property type="entry name" value="C-terminal effector domain of the bipartite response regulators"/>
    <property type="match status" value="1"/>
</dbReference>
<gene>
    <name evidence="10" type="ORF">D5S18_18160</name>
</gene>
<dbReference type="InterPro" id="IPR016032">
    <property type="entry name" value="Sig_transdc_resp-reg_C-effctor"/>
</dbReference>
<dbReference type="PROSITE" id="PS50110">
    <property type="entry name" value="RESPONSE_REGULATORY"/>
    <property type="match status" value="1"/>
</dbReference>
<dbReference type="GO" id="GO:0006355">
    <property type="term" value="P:regulation of DNA-templated transcription"/>
    <property type="evidence" value="ECO:0007669"/>
    <property type="project" value="InterPro"/>
</dbReference>
<dbReference type="InterPro" id="IPR039420">
    <property type="entry name" value="WalR-like"/>
</dbReference>
<dbReference type="PROSITE" id="PS50043">
    <property type="entry name" value="HTH_LUXR_2"/>
    <property type="match status" value="1"/>
</dbReference>
<dbReference type="SMART" id="SM00421">
    <property type="entry name" value="HTH_LUXR"/>
    <property type="match status" value="1"/>
</dbReference>
<dbReference type="GO" id="GO:0003677">
    <property type="term" value="F:DNA binding"/>
    <property type="evidence" value="ECO:0007669"/>
    <property type="project" value="UniProtKB-KW"/>
</dbReference>
<dbReference type="OrthoDB" id="3170288at2"/>
<evidence type="ECO:0000313" key="11">
    <source>
        <dbReference type="Proteomes" id="UP000266677"/>
    </source>
</evidence>
<dbReference type="InterPro" id="IPR058245">
    <property type="entry name" value="NreC/VraR/RcsB-like_REC"/>
</dbReference>
<comment type="caution">
    <text evidence="10">The sequence shown here is derived from an EMBL/GenBank/DDBJ whole genome shotgun (WGS) entry which is preliminary data.</text>
</comment>
<evidence type="ECO:0000259" key="8">
    <source>
        <dbReference type="PROSITE" id="PS50043"/>
    </source>
</evidence>
<feature type="domain" description="Response regulatory" evidence="9">
    <location>
        <begin position="74"/>
        <end position="190"/>
    </location>
</feature>
<dbReference type="InterPro" id="IPR011006">
    <property type="entry name" value="CheY-like_superfamily"/>
</dbReference>
<dbReference type="PRINTS" id="PR00038">
    <property type="entry name" value="HTHLUXR"/>
</dbReference>
<reference evidence="10 11" key="1">
    <citation type="submission" date="2018-09" db="EMBL/GenBank/DDBJ databases">
        <title>YIM PH21274 draft genome.</title>
        <authorList>
            <person name="Miao C."/>
        </authorList>
    </citation>
    <scope>NUCLEOTIDE SEQUENCE [LARGE SCALE GENOMIC DNA]</scope>
    <source>
        <strain evidence="10 11">YIM PH 21724</strain>
    </source>
</reference>
<keyword evidence="2" id="KW-0805">Transcription regulation</keyword>
<evidence type="ECO:0000256" key="3">
    <source>
        <dbReference type="ARBA" id="ARBA00023125"/>
    </source>
</evidence>
<evidence type="ECO:0000256" key="5">
    <source>
        <dbReference type="PROSITE-ProRule" id="PRU00169"/>
    </source>
</evidence>
<name>A0A3A4KHM1_9NOCA</name>
<evidence type="ECO:0000313" key="10">
    <source>
        <dbReference type="EMBL" id="RJO74086.1"/>
    </source>
</evidence>
<dbReference type="Pfam" id="PF00196">
    <property type="entry name" value="GerE"/>
    <property type="match status" value="1"/>
</dbReference>
<sequence length="296" mass="31039">MVPPTPKRHLLRVASTLVLALTASTVSAGPALAAAPTTAAGGVTELEPRHPAPASADQGVCPADAAPQARPTITVLLANDHPVFRTGLRAALGTEPDLECVAEVDDGAAATREIARLRPDIAILDLDMPDLADPAVLDSVADLGSRTRLLTLTARDTDENLYRALRLGASAFLTKTLPPPELVAAIRAAVRGHTLLDPHRTGRLIARLTTGIDPFPTAPELAALSAREHEVLLLIADARTNPEIARALGVGEQTVKTHVSNVLAKLGVRDRVHAAVYAHTRRIVPFPSHGADHSSA</sequence>
<dbReference type="Gene3D" id="3.40.50.2300">
    <property type="match status" value="1"/>
</dbReference>
<keyword evidence="11" id="KW-1185">Reference proteome</keyword>
<protein>
    <submittedName>
        <fullName evidence="10">DNA-binding response regulator</fullName>
    </submittedName>
</protein>
<evidence type="ECO:0000256" key="4">
    <source>
        <dbReference type="ARBA" id="ARBA00023163"/>
    </source>
</evidence>
<keyword evidence="1 5" id="KW-0597">Phosphoprotein</keyword>
<dbReference type="EMBL" id="QZFU01000020">
    <property type="protein sequence ID" value="RJO74086.1"/>
    <property type="molecule type" value="Genomic_DNA"/>
</dbReference>
<feature type="chain" id="PRO_5039449659" evidence="7">
    <location>
        <begin position="29"/>
        <end position="296"/>
    </location>
</feature>